<dbReference type="RefSeq" id="WP_096686238.1">
    <property type="nucleotide sequence ID" value="NZ_AP014564.1"/>
</dbReference>
<proteinExistence type="predicted"/>
<reference evidence="2 3" key="1">
    <citation type="submission" date="2014-03" db="EMBL/GenBank/DDBJ databases">
        <title>complete genome sequence of Flavobacteriaceae bacterium JBKA-6.</title>
        <authorList>
            <person name="Takano T."/>
            <person name="Nakamura Y."/>
            <person name="Takuma S."/>
            <person name="Yasuike M."/>
            <person name="Matsuyama T."/>
            <person name="Sakai T."/>
            <person name="Fujiwara A."/>
            <person name="Kimoto K."/>
            <person name="Fukuda Y."/>
            <person name="Kondo H."/>
            <person name="Hirono I."/>
            <person name="Nakayasu C."/>
        </authorList>
    </citation>
    <scope>NUCLEOTIDE SEQUENCE [LARGE SCALE GENOMIC DNA]</scope>
    <source>
        <strain evidence="2 3">JBKA-6</strain>
    </source>
</reference>
<evidence type="ECO:0000256" key="1">
    <source>
        <dbReference type="SAM" id="SignalP"/>
    </source>
</evidence>
<dbReference type="Pfam" id="PF11306">
    <property type="entry name" value="DUF3108"/>
    <property type="match status" value="1"/>
</dbReference>
<keyword evidence="1" id="KW-0732">Signal</keyword>
<dbReference type="OrthoDB" id="9808473at2"/>
<dbReference type="AlphaFoldDB" id="A0A1J1E6E6"/>
<dbReference type="InterPro" id="IPR021457">
    <property type="entry name" value="DUF3108"/>
</dbReference>
<evidence type="ECO:0000313" key="2">
    <source>
        <dbReference type="EMBL" id="BAV94894.1"/>
    </source>
</evidence>
<evidence type="ECO:0000313" key="3">
    <source>
        <dbReference type="Proteomes" id="UP000243197"/>
    </source>
</evidence>
<keyword evidence="3" id="KW-1185">Reference proteome</keyword>
<dbReference type="KEGG" id="ise:JBKA6_0881"/>
<feature type="signal peptide" evidence="1">
    <location>
        <begin position="1"/>
        <end position="20"/>
    </location>
</feature>
<name>A0A1J1E6E6_9FLAO</name>
<dbReference type="Proteomes" id="UP000243197">
    <property type="component" value="Chromosome"/>
</dbReference>
<evidence type="ECO:0008006" key="4">
    <source>
        <dbReference type="Google" id="ProtNLM"/>
    </source>
</evidence>
<organism evidence="2 3">
    <name type="scientific">Ichthyobacterium seriolicida</name>
    <dbReference type="NCBI Taxonomy" id="242600"/>
    <lineage>
        <taxon>Bacteria</taxon>
        <taxon>Pseudomonadati</taxon>
        <taxon>Bacteroidota</taxon>
        <taxon>Flavobacteriia</taxon>
        <taxon>Flavobacteriales</taxon>
        <taxon>Ichthyobacteriaceae</taxon>
        <taxon>Ichthyobacterium</taxon>
    </lineage>
</organism>
<sequence length="258" mass="29896">MNRGILILKLFCLLSSSALGQNPEPFKRGEWLRYQISYTILDLAEVVFEVKDTSDSLDYEIEVKGKTVDMLSWFYDADYKYLSFMDKKKNISNRSVRKIVENGAIMINRDITFDQDKGTATVLDNLAKKDTIIDIISNKTQDIVSMFYHVRLQDLSPMEVKDTLSVPLFIDKKMFNLKLILQAIEDVKTSFGYIPCYKFFAWEETGSLLRNGNTLTIWISKDDNKIPIKSEITIFLGSVKLMLNGFKKLQNPIYFRKE</sequence>
<feature type="chain" id="PRO_5012430197" description="DUF3108 domain-containing protein" evidence="1">
    <location>
        <begin position="21"/>
        <end position="258"/>
    </location>
</feature>
<protein>
    <recommendedName>
        <fullName evidence="4">DUF3108 domain-containing protein</fullName>
    </recommendedName>
</protein>
<gene>
    <name evidence="2" type="ORF">JBKA6_0881</name>
</gene>
<accession>A0A1J1E6E6</accession>
<dbReference type="EMBL" id="AP014564">
    <property type="protein sequence ID" value="BAV94894.1"/>
    <property type="molecule type" value="Genomic_DNA"/>
</dbReference>